<dbReference type="EMBL" id="CAIIXF020000003">
    <property type="protein sequence ID" value="CAH1779788.1"/>
    <property type="molecule type" value="Genomic_DNA"/>
</dbReference>
<gene>
    <name evidence="2" type="ORF">OFUS_LOCUS6561</name>
</gene>
<keyword evidence="3" id="KW-1185">Reference proteome</keyword>
<sequence>MDIAIGGEKVEKQKIDSSYAQTEASGSFDKDESRLTTEENIANKLYDSTPSQTQSFVGVHDPESERLKIDVSSSKIVDNMPNVNSDGVTKISLMVVNNTDEDNNIEGNALEDDVSETSQTESQLGDDVAPTDVQ</sequence>
<evidence type="ECO:0000313" key="2">
    <source>
        <dbReference type="EMBL" id="CAH1779788.1"/>
    </source>
</evidence>
<reference evidence="2" key="1">
    <citation type="submission" date="2022-03" db="EMBL/GenBank/DDBJ databases">
        <authorList>
            <person name="Martin C."/>
        </authorList>
    </citation>
    <scope>NUCLEOTIDE SEQUENCE</scope>
</reference>
<feature type="compositionally biased region" description="Acidic residues" evidence="1">
    <location>
        <begin position="101"/>
        <end position="115"/>
    </location>
</feature>
<organism evidence="2 3">
    <name type="scientific">Owenia fusiformis</name>
    <name type="common">Polychaete worm</name>
    <dbReference type="NCBI Taxonomy" id="6347"/>
    <lineage>
        <taxon>Eukaryota</taxon>
        <taxon>Metazoa</taxon>
        <taxon>Spiralia</taxon>
        <taxon>Lophotrochozoa</taxon>
        <taxon>Annelida</taxon>
        <taxon>Polychaeta</taxon>
        <taxon>Sedentaria</taxon>
        <taxon>Canalipalpata</taxon>
        <taxon>Sabellida</taxon>
        <taxon>Oweniida</taxon>
        <taxon>Oweniidae</taxon>
        <taxon>Owenia</taxon>
    </lineage>
</organism>
<feature type="compositionally biased region" description="Polar residues" evidence="1">
    <location>
        <begin position="16"/>
        <end position="25"/>
    </location>
</feature>
<proteinExistence type="predicted"/>
<name>A0A8S4NHB3_OWEFU</name>
<evidence type="ECO:0000313" key="3">
    <source>
        <dbReference type="Proteomes" id="UP000749559"/>
    </source>
</evidence>
<accession>A0A8S4NHB3</accession>
<dbReference type="AlphaFoldDB" id="A0A8S4NHB3"/>
<evidence type="ECO:0000256" key="1">
    <source>
        <dbReference type="SAM" id="MobiDB-lite"/>
    </source>
</evidence>
<dbReference type="Proteomes" id="UP000749559">
    <property type="component" value="Unassembled WGS sequence"/>
</dbReference>
<protein>
    <submittedName>
        <fullName evidence="2">Uncharacterized protein</fullName>
    </submittedName>
</protein>
<comment type="caution">
    <text evidence="2">The sequence shown here is derived from an EMBL/GenBank/DDBJ whole genome shotgun (WGS) entry which is preliminary data.</text>
</comment>
<feature type="region of interest" description="Disordered" evidence="1">
    <location>
        <begin position="1"/>
        <end position="33"/>
    </location>
</feature>
<feature type="region of interest" description="Disordered" evidence="1">
    <location>
        <begin position="101"/>
        <end position="134"/>
    </location>
</feature>